<sequence>MDFEEHFITGLPGSPINLFYCGYHDCPPGHRYGPAMRDHILLHYIVAGKGQYWVHGTEYELASGDCFVFFPNVPATYQADEADPWRYMWAGFDSQMALEYLTLAGISPSSPFHTFRDKEQITELFERLFACTAVNTYDAEALGISYLFQLFACMLKETRPSAEAGRSLPKRGTEEYMQEAIRLIHSNYARKLTVSMMANHVGLERSYFSKRFRELIGVAPYEFLNQYRMEQATRMLIHTRQSVGTIALSVGFEDLSYFSKVFMKHSGTSPTNFRDLHHQLPPKMGKTT</sequence>
<evidence type="ECO:0000313" key="6">
    <source>
        <dbReference type="Proteomes" id="UP001469365"/>
    </source>
</evidence>
<reference evidence="5 6" key="1">
    <citation type="submission" date="2024-04" db="EMBL/GenBank/DDBJ databases">
        <title>draft genome sequnece of Paenibacillus filicis.</title>
        <authorList>
            <person name="Kim D.-U."/>
        </authorList>
    </citation>
    <scope>NUCLEOTIDE SEQUENCE [LARGE SCALE GENOMIC DNA]</scope>
    <source>
        <strain evidence="5 6">KACC14197</strain>
    </source>
</reference>
<dbReference type="SUPFAM" id="SSF46689">
    <property type="entry name" value="Homeodomain-like"/>
    <property type="match status" value="2"/>
</dbReference>
<dbReference type="Pfam" id="PF02311">
    <property type="entry name" value="AraC_binding"/>
    <property type="match status" value="1"/>
</dbReference>
<dbReference type="InterPro" id="IPR003313">
    <property type="entry name" value="AraC-bd"/>
</dbReference>
<evidence type="ECO:0000256" key="3">
    <source>
        <dbReference type="ARBA" id="ARBA00023163"/>
    </source>
</evidence>
<dbReference type="Gene3D" id="2.60.120.280">
    <property type="entry name" value="Regulatory protein AraC"/>
    <property type="match status" value="1"/>
</dbReference>
<keyword evidence="6" id="KW-1185">Reference proteome</keyword>
<dbReference type="PROSITE" id="PS01124">
    <property type="entry name" value="HTH_ARAC_FAMILY_2"/>
    <property type="match status" value="1"/>
</dbReference>
<dbReference type="SMART" id="SM00342">
    <property type="entry name" value="HTH_ARAC"/>
    <property type="match status" value="1"/>
</dbReference>
<dbReference type="SUPFAM" id="SSF51215">
    <property type="entry name" value="Regulatory protein AraC"/>
    <property type="match status" value="1"/>
</dbReference>
<name>A0ABU9DD07_9BACL</name>
<dbReference type="PANTHER" id="PTHR46796:SF7">
    <property type="entry name" value="ARAC FAMILY TRANSCRIPTIONAL REGULATOR"/>
    <property type="match status" value="1"/>
</dbReference>
<feature type="domain" description="HTH araC/xylS-type" evidence="4">
    <location>
        <begin position="178"/>
        <end position="276"/>
    </location>
</feature>
<keyword evidence="3" id="KW-0804">Transcription</keyword>
<dbReference type="Pfam" id="PF12833">
    <property type="entry name" value="HTH_18"/>
    <property type="match status" value="1"/>
</dbReference>
<dbReference type="InterPro" id="IPR009057">
    <property type="entry name" value="Homeodomain-like_sf"/>
</dbReference>
<proteinExistence type="predicted"/>
<dbReference type="Proteomes" id="UP001469365">
    <property type="component" value="Unassembled WGS sequence"/>
</dbReference>
<comment type="caution">
    <text evidence="5">The sequence shown here is derived from an EMBL/GenBank/DDBJ whole genome shotgun (WGS) entry which is preliminary data.</text>
</comment>
<dbReference type="PRINTS" id="PR00032">
    <property type="entry name" value="HTHARAC"/>
</dbReference>
<gene>
    <name evidence="5" type="ORF">WMW72_02325</name>
</gene>
<evidence type="ECO:0000313" key="5">
    <source>
        <dbReference type="EMBL" id="MEK8126739.1"/>
    </source>
</evidence>
<evidence type="ECO:0000256" key="2">
    <source>
        <dbReference type="ARBA" id="ARBA00023125"/>
    </source>
</evidence>
<evidence type="ECO:0000259" key="4">
    <source>
        <dbReference type="PROSITE" id="PS01124"/>
    </source>
</evidence>
<evidence type="ECO:0000256" key="1">
    <source>
        <dbReference type="ARBA" id="ARBA00023015"/>
    </source>
</evidence>
<dbReference type="PANTHER" id="PTHR46796">
    <property type="entry name" value="HTH-TYPE TRANSCRIPTIONAL ACTIVATOR RHAS-RELATED"/>
    <property type="match status" value="1"/>
</dbReference>
<dbReference type="EMBL" id="JBBPCC010000001">
    <property type="protein sequence ID" value="MEK8126739.1"/>
    <property type="molecule type" value="Genomic_DNA"/>
</dbReference>
<accession>A0ABU9DD07</accession>
<dbReference type="InterPro" id="IPR018060">
    <property type="entry name" value="HTH_AraC"/>
</dbReference>
<dbReference type="CDD" id="cd06986">
    <property type="entry name" value="cupin_MmsR-like_N"/>
    <property type="match status" value="1"/>
</dbReference>
<organism evidence="5 6">
    <name type="scientific">Paenibacillus filicis</name>
    <dbReference type="NCBI Taxonomy" id="669464"/>
    <lineage>
        <taxon>Bacteria</taxon>
        <taxon>Bacillati</taxon>
        <taxon>Bacillota</taxon>
        <taxon>Bacilli</taxon>
        <taxon>Bacillales</taxon>
        <taxon>Paenibacillaceae</taxon>
        <taxon>Paenibacillus</taxon>
    </lineage>
</organism>
<dbReference type="InterPro" id="IPR037923">
    <property type="entry name" value="HTH-like"/>
</dbReference>
<keyword evidence="1" id="KW-0805">Transcription regulation</keyword>
<dbReference type="InterPro" id="IPR050204">
    <property type="entry name" value="AraC_XylS_family_regulators"/>
</dbReference>
<dbReference type="InterPro" id="IPR020449">
    <property type="entry name" value="Tscrpt_reg_AraC-type_HTH"/>
</dbReference>
<keyword evidence="2" id="KW-0238">DNA-binding</keyword>
<protein>
    <submittedName>
        <fullName evidence="5">AraC family transcriptional regulator</fullName>
    </submittedName>
</protein>
<dbReference type="Gene3D" id="1.10.10.60">
    <property type="entry name" value="Homeodomain-like"/>
    <property type="match status" value="2"/>
</dbReference>